<dbReference type="Proteomes" id="UP000753961">
    <property type="component" value="Unassembled WGS sequence"/>
</dbReference>
<gene>
    <name evidence="1" type="ORF">KUV50_15495</name>
</gene>
<comment type="caution">
    <text evidence="1">The sequence shown here is derived from an EMBL/GenBank/DDBJ whole genome shotgun (WGS) entry which is preliminary data.</text>
</comment>
<accession>A0A953HWQ2</accession>
<dbReference type="AlphaFoldDB" id="A0A953HWQ2"/>
<protein>
    <submittedName>
        <fullName evidence="1">Uncharacterized protein</fullName>
    </submittedName>
</protein>
<proteinExistence type="predicted"/>
<name>A0A953HWQ2_9BACT</name>
<sequence>MKEVCQDEFGLDNPALAHSSHGLADPRIGTGSGSLWVWLVHEEDYRAHILTNIVQFFTTNKGLQTKN</sequence>
<organism evidence="1 2">
    <name type="scientific">Membranihabitans marinus</name>
    <dbReference type="NCBI Taxonomy" id="1227546"/>
    <lineage>
        <taxon>Bacteria</taxon>
        <taxon>Pseudomonadati</taxon>
        <taxon>Bacteroidota</taxon>
        <taxon>Saprospiria</taxon>
        <taxon>Saprospirales</taxon>
        <taxon>Saprospiraceae</taxon>
        <taxon>Membranihabitans</taxon>
    </lineage>
</organism>
<evidence type="ECO:0000313" key="1">
    <source>
        <dbReference type="EMBL" id="MBY5959556.1"/>
    </source>
</evidence>
<evidence type="ECO:0000313" key="2">
    <source>
        <dbReference type="Proteomes" id="UP000753961"/>
    </source>
</evidence>
<dbReference type="EMBL" id="JAHVHU010000015">
    <property type="protein sequence ID" value="MBY5959556.1"/>
    <property type="molecule type" value="Genomic_DNA"/>
</dbReference>
<dbReference type="RefSeq" id="WP_222581093.1">
    <property type="nucleotide sequence ID" value="NZ_JAHVHU010000015.1"/>
</dbReference>
<reference evidence="1" key="1">
    <citation type="submission" date="2021-06" db="EMBL/GenBank/DDBJ databases">
        <title>44 bacteria genomes isolated from Dapeng, Shenzhen.</title>
        <authorList>
            <person name="Zheng W."/>
            <person name="Yu S."/>
            <person name="Huang Y."/>
        </authorList>
    </citation>
    <scope>NUCLEOTIDE SEQUENCE</scope>
    <source>
        <strain evidence="1">DP5N28-2</strain>
    </source>
</reference>
<keyword evidence="2" id="KW-1185">Reference proteome</keyword>